<name>A0A1Y1JNP0_PLAGO</name>
<protein>
    <recommendedName>
        <fullName evidence="4">Variable surface protein</fullName>
    </recommendedName>
</protein>
<sequence length="275" mass="30984">MQPKVVVIYDDSHRSTFQDCNEKYLEFLLEVQGKNNSFNNKSCADLCSGCNEINNSRLKLKEEGPKEILAFFGSYLEQQLNSFCKRCYNKCKNNSNVTCCNEEKDELKLDAGKVCEGGNVCKGSTAPEIENLKSQHAMDPQISEPKASESKHSKEQHENRNIKSESREENENSNKLQETMNTVTFDEHKEEAFSSITKEYVTVPSKGEVTGESLYVTDDSANRGLDTKGNSQFFQARFLEVSNTDDTQEAYILTGDAPRSKSQEFEGRANEGDIV</sequence>
<evidence type="ECO:0000313" key="2">
    <source>
        <dbReference type="EMBL" id="GAW84206.1"/>
    </source>
</evidence>
<dbReference type="Proteomes" id="UP000195521">
    <property type="component" value="Unassembled WGS sequence"/>
</dbReference>
<accession>A0A1Y1JNP0</accession>
<dbReference type="RefSeq" id="XP_028546795.1">
    <property type="nucleotide sequence ID" value="XM_028690994.1"/>
</dbReference>
<feature type="compositionally biased region" description="Basic and acidic residues" evidence="1">
    <location>
        <begin position="146"/>
        <end position="172"/>
    </location>
</feature>
<feature type="region of interest" description="Disordered" evidence="1">
    <location>
        <begin position="255"/>
        <end position="275"/>
    </location>
</feature>
<keyword evidence="3" id="KW-1185">Reference proteome</keyword>
<organism evidence="2 3">
    <name type="scientific">Plasmodium gonderi</name>
    <dbReference type="NCBI Taxonomy" id="77519"/>
    <lineage>
        <taxon>Eukaryota</taxon>
        <taxon>Sar</taxon>
        <taxon>Alveolata</taxon>
        <taxon>Apicomplexa</taxon>
        <taxon>Aconoidasida</taxon>
        <taxon>Haemosporida</taxon>
        <taxon>Plasmodiidae</taxon>
        <taxon>Plasmodium</taxon>
        <taxon>Plasmodium (Plasmodium)</taxon>
    </lineage>
</organism>
<dbReference type="EMBL" id="BDQF01000178">
    <property type="protein sequence ID" value="GAW84206.1"/>
    <property type="molecule type" value="Genomic_DNA"/>
</dbReference>
<feature type="region of interest" description="Disordered" evidence="1">
    <location>
        <begin position="133"/>
        <end position="177"/>
    </location>
</feature>
<gene>
    <name evidence="2" type="ORF">PGO_001690</name>
</gene>
<evidence type="ECO:0000256" key="1">
    <source>
        <dbReference type="SAM" id="MobiDB-lite"/>
    </source>
</evidence>
<evidence type="ECO:0008006" key="4">
    <source>
        <dbReference type="Google" id="ProtNLM"/>
    </source>
</evidence>
<feature type="compositionally biased region" description="Basic and acidic residues" evidence="1">
    <location>
        <begin position="258"/>
        <end position="275"/>
    </location>
</feature>
<dbReference type="GeneID" id="39745014"/>
<comment type="caution">
    <text evidence="2">The sequence shown here is derived from an EMBL/GenBank/DDBJ whole genome shotgun (WGS) entry which is preliminary data.</text>
</comment>
<evidence type="ECO:0000313" key="3">
    <source>
        <dbReference type="Proteomes" id="UP000195521"/>
    </source>
</evidence>
<proteinExistence type="predicted"/>
<dbReference type="AlphaFoldDB" id="A0A1Y1JNP0"/>
<reference evidence="3" key="1">
    <citation type="submission" date="2017-04" db="EMBL/GenBank/DDBJ databases">
        <title>Plasmodium gonderi genome.</title>
        <authorList>
            <person name="Arisue N."/>
            <person name="Honma H."/>
            <person name="Kawai S."/>
            <person name="Tougan T."/>
            <person name="Tanabe K."/>
            <person name="Horii T."/>
        </authorList>
    </citation>
    <scope>NUCLEOTIDE SEQUENCE [LARGE SCALE GENOMIC DNA]</scope>
    <source>
        <strain evidence="3">ATCC 30045</strain>
    </source>
</reference>